<feature type="transmembrane region" description="Helical" evidence="10">
    <location>
        <begin position="351"/>
        <end position="370"/>
    </location>
</feature>
<dbReference type="GO" id="GO:0005886">
    <property type="term" value="C:plasma membrane"/>
    <property type="evidence" value="ECO:0007669"/>
    <property type="project" value="UniProtKB-SubCell"/>
</dbReference>
<evidence type="ECO:0000256" key="3">
    <source>
        <dbReference type="ARBA" id="ARBA00022606"/>
    </source>
</evidence>
<sequence>MSNMFEFIKIPRILLSIMAIYPTTEFSLVYRIRTIISMGTLFALVLCLSYEVALQVGNFVKLSESLYLHITIFNSFFKFVIMTYKREEFFKCIDMLETPSFVAYNDQYNSVLRQLKKFCVGIQATCFIQLNIALFCLAVYPIWESNKPLPVEFKYFNSGMFYYPFYMFEVIGEYICGYTNLSLDLLSVGFLMISATQLRKLNMKLIDMKKNVKSLPDYSEENSEKFYLDYLKECCIHYSDIEEFSKCIQDCFGIISSIQMVTGCISICNTLMLLTSLSPISPKAIALISYTTCMLAELGLYCWFGSFVSHESLEILTSCYFSSWYEYSPRVRCSLFILMERTKRPIEVKGFNLIMLSLETFISSALLQLAKLLALHFT</sequence>
<reference evidence="11" key="1">
    <citation type="submission" date="2022-01" db="EMBL/GenBank/DDBJ databases">
        <authorList>
            <person name="King R."/>
        </authorList>
    </citation>
    <scope>NUCLEOTIDE SEQUENCE</scope>
</reference>
<dbReference type="Pfam" id="PF02949">
    <property type="entry name" value="7tm_6"/>
    <property type="match status" value="1"/>
</dbReference>
<evidence type="ECO:0000256" key="1">
    <source>
        <dbReference type="ARBA" id="ARBA00004651"/>
    </source>
</evidence>
<proteinExistence type="inferred from homology"/>
<evidence type="ECO:0000256" key="8">
    <source>
        <dbReference type="ARBA" id="ARBA00023170"/>
    </source>
</evidence>
<keyword evidence="8 10" id="KW-0675">Receptor</keyword>
<keyword evidence="2" id="KW-1003">Cell membrane</keyword>
<evidence type="ECO:0000256" key="4">
    <source>
        <dbReference type="ARBA" id="ARBA00022692"/>
    </source>
</evidence>
<feature type="transmembrane region" description="Helical" evidence="10">
    <location>
        <begin position="118"/>
        <end position="143"/>
    </location>
</feature>
<feature type="transmembrane region" description="Helical" evidence="10">
    <location>
        <begin position="284"/>
        <end position="304"/>
    </location>
</feature>
<comment type="subcellular location">
    <subcellularLocation>
        <location evidence="1 10">Cell membrane</location>
        <topology evidence="1 10">Multi-pass membrane protein</topology>
    </subcellularLocation>
</comment>
<keyword evidence="7 10" id="KW-0472">Membrane</keyword>
<gene>
    <name evidence="11" type="ORF">CEUTPL_LOCUS13998</name>
</gene>
<feature type="transmembrane region" description="Helical" evidence="10">
    <location>
        <begin position="41"/>
        <end position="60"/>
    </location>
</feature>
<keyword evidence="5 10" id="KW-0552">Olfaction</keyword>
<evidence type="ECO:0000256" key="9">
    <source>
        <dbReference type="ARBA" id="ARBA00023224"/>
    </source>
</evidence>
<evidence type="ECO:0000256" key="5">
    <source>
        <dbReference type="ARBA" id="ARBA00022725"/>
    </source>
</evidence>
<dbReference type="EMBL" id="OU892285">
    <property type="protein sequence ID" value="CAG9773608.1"/>
    <property type="molecule type" value="Genomic_DNA"/>
</dbReference>
<dbReference type="OrthoDB" id="7540137at2759"/>
<feature type="transmembrane region" description="Helical" evidence="10">
    <location>
        <begin position="66"/>
        <end position="84"/>
    </location>
</feature>
<evidence type="ECO:0000256" key="6">
    <source>
        <dbReference type="ARBA" id="ARBA00022989"/>
    </source>
</evidence>
<name>A0A9N9QT51_9CUCU</name>
<organism evidence="11 12">
    <name type="scientific">Ceutorhynchus assimilis</name>
    <name type="common">cabbage seed weevil</name>
    <dbReference type="NCBI Taxonomy" id="467358"/>
    <lineage>
        <taxon>Eukaryota</taxon>
        <taxon>Metazoa</taxon>
        <taxon>Ecdysozoa</taxon>
        <taxon>Arthropoda</taxon>
        <taxon>Hexapoda</taxon>
        <taxon>Insecta</taxon>
        <taxon>Pterygota</taxon>
        <taxon>Neoptera</taxon>
        <taxon>Endopterygota</taxon>
        <taxon>Coleoptera</taxon>
        <taxon>Polyphaga</taxon>
        <taxon>Cucujiformia</taxon>
        <taxon>Curculionidae</taxon>
        <taxon>Ceutorhynchinae</taxon>
        <taxon>Ceutorhynchus</taxon>
    </lineage>
</organism>
<keyword evidence="3 10" id="KW-0716">Sensory transduction</keyword>
<dbReference type="GO" id="GO:0004984">
    <property type="term" value="F:olfactory receptor activity"/>
    <property type="evidence" value="ECO:0007669"/>
    <property type="project" value="InterPro"/>
</dbReference>
<dbReference type="AlphaFoldDB" id="A0A9N9QT51"/>
<protein>
    <recommendedName>
        <fullName evidence="10">Odorant receptor</fullName>
    </recommendedName>
</protein>
<keyword evidence="9 10" id="KW-0807">Transducer</keyword>
<accession>A0A9N9QT51</accession>
<feature type="transmembrane region" description="Helical" evidence="10">
    <location>
        <begin position="12"/>
        <end position="29"/>
    </location>
</feature>
<dbReference type="GO" id="GO:0005549">
    <property type="term" value="F:odorant binding"/>
    <property type="evidence" value="ECO:0007669"/>
    <property type="project" value="InterPro"/>
</dbReference>
<dbReference type="GO" id="GO:0007165">
    <property type="term" value="P:signal transduction"/>
    <property type="evidence" value="ECO:0007669"/>
    <property type="project" value="UniProtKB-KW"/>
</dbReference>
<dbReference type="Proteomes" id="UP001152799">
    <property type="component" value="Chromosome 9"/>
</dbReference>
<keyword evidence="6 10" id="KW-1133">Transmembrane helix</keyword>
<keyword evidence="12" id="KW-1185">Reference proteome</keyword>
<evidence type="ECO:0000256" key="10">
    <source>
        <dbReference type="RuleBase" id="RU351113"/>
    </source>
</evidence>
<feature type="transmembrane region" description="Helical" evidence="10">
    <location>
        <begin position="251"/>
        <end position="272"/>
    </location>
</feature>
<evidence type="ECO:0000256" key="7">
    <source>
        <dbReference type="ARBA" id="ARBA00023136"/>
    </source>
</evidence>
<dbReference type="PANTHER" id="PTHR21137:SF35">
    <property type="entry name" value="ODORANT RECEPTOR 19A-RELATED"/>
    <property type="match status" value="1"/>
</dbReference>
<dbReference type="InterPro" id="IPR004117">
    <property type="entry name" value="7tm6_olfct_rcpt"/>
</dbReference>
<evidence type="ECO:0000256" key="2">
    <source>
        <dbReference type="ARBA" id="ARBA00022475"/>
    </source>
</evidence>
<dbReference type="PANTHER" id="PTHR21137">
    <property type="entry name" value="ODORANT RECEPTOR"/>
    <property type="match status" value="1"/>
</dbReference>
<comment type="caution">
    <text evidence="10">Lacks conserved residue(s) required for the propagation of feature annotation.</text>
</comment>
<keyword evidence="4 10" id="KW-0812">Transmembrane</keyword>
<feature type="transmembrane region" description="Helical" evidence="10">
    <location>
        <begin position="163"/>
        <end position="193"/>
    </location>
</feature>
<evidence type="ECO:0000313" key="12">
    <source>
        <dbReference type="Proteomes" id="UP001152799"/>
    </source>
</evidence>
<comment type="similarity">
    <text evidence="10">Belongs to the insect chemoreceptor superfamily. Heteromeric odorant receptor channel (TC 1.A.69) family.</text>
</comment>
<evidence type="ECO:0000313" key="11">
    <source>
        <dbReference type="EMBL" id="CAG9773608.1"/>
    </source>
</evidence>